<dbReference type="InterPro" id="IPR036291">
    <property type="entry name" value="NAD(P)-bd_dom_sf"/>
</dbReference>
<dbReference type="Gene3D" id="3.40.50.720">
    <property type="entry name" value="NAD(P)-binding Rossmann-like Domain"/>
    <property type="match status" value="1"/>
</dbReference>
<dbReference type="PANTHER" id="PTHR42748:SF7">
    <property type="entry name" value="NMRA LIKE REDOX SENSOR 1-RELATED"/>
    <property type="match status" value="1"/>
</dbReference>
<evidence type="ECO:0000256" key="1">
    <source>
        <dbReference type="ARBA" id="ARBA00006328"/>
    </source>
</evidence>
<dbReference type="Gene3D" id="3.90.25.10">
    <property type="entry name" value="UDP-galactose 4-epimerase, domain 1"/>
    <property type="match status" value="1"/>
</dbReference>
<dbReference type="InterPro" id="IPR008030">
    <property type="entry name" value="NmrA-like"/>
</dbReference>
<dbReference type="CDD" id="cd05251">
    <property type="entry name" value="NmrA_like_SDR_a"/>
    <property type="match status" value="1"/>
</dbReference>
<dbReference type="InterPro" id="IPR051164">
    <property type="entry name" value="NmrA-like_oxidored"/>
</dbReference>
<accession>A0A2R8AG07</accession>
<evidence type="ECO:0000256" key="2">
    <source>
        <dbReference type="ARBA" id="ARBA00022857"/>
    </source>
</evidence>
<evidence type="ECO:0000259" key="3">
    <source>
        <dbReference type="Pfam" id="PF05368"/>
    </source>
</evidence>
<dbReference type="OrthoDB" id="9794300at2"/>
<dbReference type="GO" id="GO:0016491">
    <property type="term" value="F:oxidoreductase activity"/>
    <property type="evidence" value="ECO:0007669"/>
    <property type="project" value="UniProtKB-KW"/>
</dbReference>
<evidence type="ECO:0000313" key="4">
    <source>
        <dbReference type="EMBL" id="SPF31149.1"/>
    </source>
</evidence>
<dbReference type="AlphaFoldDB" id="A0A2R8AG07"/>
<proteinExistence type="inferred from homology"/>
<dbReference type="RefSeq" id="WP_108783864.1">
    <property type="nucleotide sequence ID" value="NZ_OMKW01000005.1"/>
</dbReference>
<comment type="similarity">
    <text evidence="1">Belongs to the NmrA-type oxidoreductase family.</text>
</comment>
<dbReference type="SUPFAM" id="SSF51735">
    <property type="entry name" value="NAD(P)-binding Rossmann-fold domains"/>
    <property type="match status" value="1"/>
</dbReference>
<sequence length="284" mass="30847">MTFLILGATGLQGGAVAREMLKRGQSIRILTRQASSSKAEALAKMGAEVAEGDLSKPETLVPAFEAVTGIFSVQDFYAPGVGLVGEVEQGRAVLAAAKAAGVRHIVQSGMGEGRSPGGPEHFISKAILEREIKLSGIDWTFLGTVWFMDNLLNPEMKPALMFPVLAGSLDPQTEFQMLAIEDLGWMAAEALVGPDKWAGRKINLAGDAMTVAQMKDTYRKVTGKRPKGWCLPRALFRKLVPEFAEQLAWHNRVNFAFGNDELRKIKPDAQGLAEFLRKHPVASM</sequence>
<evidence type="ECO:0000313" key="5">
    <source>
        <dbReference type="Proteomes" id="UP000244932"/>
    </source>
</evidence>
<protein>
    <submittedName>
        <fullName evidence="4">NAD(P)H azoreductase</fullName>
        <ecNumber evidence="4">1.7.-.-</ecNumber>
    </submittedName>
</protein>
<name>A0A2R8AG07_9RHOB</name>
<keyword evidence="5" id="KW-1185">Reference proteome</keyword>
<feature type="domain" description="NmrA-like" evidence="3">
    <location>
        <begin position="3"/>
        <end position="260"/>
    </location>
</feature>
<gene>
    <name evidence="4" type="primary">azoB</name>
    <name evidence="4" type="ORF">POI8812_03500</name>
</gene>
<dbReference type="Proteomes" id="UP000244932">
    <property type="component" value="Unassembled WGS sequence"/>
</dbReference>
<dbReference type="PANTHER" id="PTHR42748">
    <property type="entry name" value="NITROGEN METABOLITE REPRESSION PROTEIN NMRA FAMILY MEMBER"/>
    <property type="match status" value="1"/>
</dbReference>
<reference evidence="4 5" key="1">
    <citation type="submission" date="2018-03" db="EMBL/GenBank/DDBJ databases">
        <authorList>
            <person name="Keele B.F."/>
        </authorList>
    </citation>
    <scope>NUCLEOTIDE SEQUENCE [LARGE SCALE GENOMIC DNA]</scope>
    <source>
        <strain evidence="4 5">CeCT 8812</strain>
    </source>
</reference>
<organism evidence="4 5">
    <name type="scientific">Pontivivens insulae</name>
    <dbReference type="NCBI Taxonomy" id="1639689"/>
    <lineage>
        <taxon>Bacteria</taxon>
        <taxon>Pseudomonadati</taxon>
        <taxon>Pseudomonadota</taxon>
        <taxon>Alphaproteobacteria</taxon>
        <taxon>Rhodobacterales</taxon>
        <taxon>Paracoccaceae</taxon>
        <taxon>Pontivivens</taxon>
    </lineage>
</organism>
<dbReference type="EC" id="1.7.-.-" evidence="4"/>
<dbReference type="EMBL" id="OMKW01000005">
    <property type="protein sequence ID" value="SPF31149.1"/>
    <property type="molecule type" value="Genomic_DNA"/>
</dbReference>
<dbReference type="Pfam" id="PF05368">
    <property type="entry name" value="NmrA"/>
    <property type="match status" value="1"/>
</dbReference>
<keyword evidence="4" id="KW-0560">Oxidoreductase</keyword>
<keyword evidence="2" id="KW-0521">NADP</keyword>